<dbReference type="SUPFAM" id="SSF88659">
    <property type="entry name" value="Sigma3 and sigma4 domains of RNA polymerase sigma factors"/>
    <property type="match status" value="1"/>
</dbReference>
<dbReference type="InterPro" id="IPR052704">
    <property type="entry name" value="ECF_Sigma-70_Domain"/>
</dbReference>
<evidence type="ECO:0000256" key="1">
    <source>
        <dbReference type="ARBA" id="ARBA00011344"/>
    </source>
</evidence>
<dbReference type="InterPro" id="IPR032710">
    <property type="entry name" value="NTF2-like_dom_sf"/>
</dbReference>
<dbReference type="RefSeq" id="WP_189689357.1">
    <property type="nucleotide sequence ID" value="NZ_BMYK01000019.1"/>
</dbReference>
<evidence type="ECO:0000313" key="5">
    <source>
        <dbReference type="Proteomes" id="UP000626210"/>
    </source>
</evidence>
<dbReference type="PANTHER" id="PTHR30173">
    <property type="entry name" value="SIGMA 19 FACTOR"/>
    <property type="match status" value="1"/>
</dbReference>
<accession>A0ABQ3G7D3</accession>
<dbReference type="Gene3D" id="1.10.10.10">
    <property type="entry name" value="Winged helix-like DNA-binding domain superfamily/Winged helix DNA-binding domain"/>
    <property type="match status" value="1"/>
</dbReference>
<organism evidence="4 5">
    <name type="scientific">Pseudorhodoferax aquiterrae</name>
    <dbReference type="NCBI Taxonomy" id="747304"/>
    <lineage>
        <taxon>Bacteria</taxon>
        <taxon>Pseudomonadati</taxon>
        <taxon>Pseudomonadota</taxon>
        <taxon>Betaproteobacteria</taxon>
        <taxon>Burkholderiales</taxon>
        <taxon>Comamonadaceae</taxon>
    </lineage>
</organism>
<comment type="caution">
    <text evidence="4">The sequence shown here is derived from an EMBL/GenBank/DDBJ whole genome shotgun (WGS) entry which is preliminary data.</text>
</comment>
<evidence type="ECO:0000259" key="2">
    <source>
        <dbReference type="Pfam" id="PF04542"/>
    </source>
</evidence>
<comment type="subunit">
    <text evidence="1">Interacts transiently with the RNA polymerase catalytic core formed by RpoA, RpoB, RpoC and RpoZ (2 alpha, 1 beta, 1 beta' and 1 omega subunit) to form the RNA polymerase holoenzyme that can initiate transcription.</text>
</comment>
<dbReference type="PANTHER" id="PTHR30173:SF36">
    <property type="entry name" value="ECF RNA POLYMERASE SIGMA FACTOR SIGJ"/>
    <property type="match status" value="1"/>
</dbReference>
<name>A0ABQ3G7D3_9BURK</name>
<feature type="domain" description="RNA polymerase sigma-70 region 2" evidence="2">
    <location>
        <begin position="10"/>
        <end position="72"/>
    </location>
</feature>
<dbReference type="NCBIfam" id="TIGR02937">
    <property type="entry name" value="sigma70-ECF"/>
    <property type="match status" value="1"/>
</dbReference>
<reference evidence="5" key="1">
    <citation type="journal article" date="2019" name="Int. J. Syst. Evol. Microbiol.">
        <title>The Global Catalogue of Microorganisms (GCM) 10K type strain sequencing project: providing services to taxonomists for standard genome sequencing and annotation.</title>
        <authorList>
            <consortium name="The Broad Institute Genomics Platform"/>
            <consortium name="The Broad Institute Genome Sequencing Center for Infectious Disease"/>
            <person name="Wu L."/>
            <person name="Ma J."/>
        </authorList>
    </citation>
    <scope>NUCLEOTIDE SEQUENCE [LARGE SCALE GENOMIC DNA]</scope>
    <source>
        <strain evidence="5">KCTC 23314</strain>
    </source>
</reference>
<dbReference type="Pfam" id="PF08281">
    <property type="entry name" value="Sigma70_r4_2"/>
    <property type="match status" value="1"/>
</dbReference>
<proteinExistence type="predicted"/>
<dbReference type="InterPro" id="IPR014303">
    <property type="entry name" value="RNA_pol_sigma-70_ECF"/>
</dbReference>
<protein>
    <submittedName>
        <fullName evidence="4">Sigma factor</fullName>
    </submittedName>
</protein>
<dbReference type="Pfam" id="PF04542">
    <property type="entry name" value="Sigma70_r2"/>
    <property type="match status" value="1"/>
</dbReference>
<dbReference type="SUPFAM" id="SSF88946">
    <property type="entry name" value="Sigma2 domain of RNA polymerase sigma factors"/>
    <property type="match status" value="1"/>
</dbReference>
<dbReference type="SUPFAM" id="SSF54427">
    <property type="entry name" value="NTF2-like"/>
    <property type="match status" value="1"/>
</dbReference>
<keyword evidence="5" id="KW-1185">Reference proteome</keyword>
<sequence length="291" mass="32415">MPASPNDAFSAARPKLFSIAYRMLGTRADAEDVVQDAWLRWHGSDQAAVQSAEAWLVTTVTRLALDRLRAAKAEREAYVGFWLPEPLVELDERTPEAFAEQAGELSVAMLWVLERLAPEERAAYLLREMFEQDYADIAKLLDKSEAACRQLVHRASDRVQREQPRFAVPREAHLRVLERFVTAARSGARDALQALLAENAELIGDGGGKVPSFGKVLQGAFRIANLFFAAFRRAPGAVRYQMATVNGEPGLLRYVDGRLESALAFVTDGEKIHTVYAIRNPDKLRALPQQP</sequence>
<evidence type="ECO:0000259" key="3">
    <source>
        <dbReference type="Pfam" id="PF08281"/>
    </source>
</evidence>
<dbReference type="EMBL" id="BMYK01000019">
    <property type="protein sequence ID" value="GHC94945.1"/>
    <property type="molecule type" value="Genomic_DNA"/>
</dbReference>
<dbReference type="NCBIfam" id="TIGR02957">
    <property type="entry name" value="SigX4"/>
    <property type="match status" value="1"/>
</dbReference>
<dbReference type="InterPro" id="IPR007627">
    <property type="entry name" value="RNA_pol_sigma70_r2"/>
</dbReference>
<evidence type="ECO:0000313" key="4">
    <source>
        <dbReference type="EMBL" id="GHC94945.1"/>
    </source>
</evidence>
<dbReference type="NCBIfam" id="NF007214">
    <property type="entry name" value="PRK09636.1"/>
    <property type="match status" value="1"/>
</dbReference>
<dbReference type="InterPro" id="IPR013324">
    <property type="entry name" value="RNA_pol_sigma_r3/r4-like"/>
</dbReference>
<dbReference type="InterPro" id="IPR036388">
    <property type="entry name" value="WH-like_DNA-bd_sf"/>
</dbReference>
<dbReference type="InterPro" id="IPR014284">
    <property type="entry name" value="RNA_pol_sigma-70_dom"/>
</dbReference>
<dbReference type="InterPro" id="IPR013249">
    <property type="entry name" value="RNA_pol_sigma70_r4_t2"/>
</dbReference>
<feature type="domain" description="RNA polymerase sigma factor 70 region 4 type 2" evidence="3">
    <location>
        <begin position="113"/>
        <end position="155"/>
    </location>
</feature>
<gene>
    <name evidence="4" type="ORF">GCM10007320_47400</name>
</gene>
<dbReference type="Proteomes" id="UP000626210">
    <property type="component" value="Unassembled WGS sequence"/>
</dbReference>
<dbReference type="Gene3D" id="1.10.1740.10">
    <property type="match status" value="1"/>
</dbReference>
<dbReference type="InterPro" id="IPR013325">
    <property type="entry name" value="RNA_pol_sigma_r2"/>
</dbReference>